<comment type="caution">
    <text evidence="1">The sequence shown here is derived from an EMBL/GenBank/DDBJ whole genome shotgun (WGS) entry which is preliminary data.</text>
</comment>
<evidence type="ECO:0000313" key="1">
    <source>
        <dbReference type="EMBL" id="KAG8232683.1"/>
    </source>
</evidence>
<dbReference type="EMBL" id="KZ308641">
    <property type="protein sequence ID" value="KAG8232683.1"/>
    <property type="molecule type" value="Genomic_DNA"/>
</dbReference>
<dbReference type="AlphaFoldDB" id="A0A8K0P558"/>
<sequence length="299" mass="33932">MFFVGRPREGRKIRRKEGVVDEGSEVTAQTIDGRETAITGEDIQLVEELSASADMPLDVGAEERFKTLHYRNEEGRYVVPILLKPSTNHLGDSETVALERLGGLERKFAKTPDLKDEYSKFFKEYARVGLMSLEQRNVRKYYIPHHAVLKASSSTRRLRVAILWRHDPHMDIPIEEFQLNTVTGLTSSPFLVMRLLQQLSHDEAENFTFAASIVARDFLVDYLVSGASSPYLAKQLMNELTSLLKAGGFQHHKSLRYCKGYLLMNASPALWKLKFSCDEELPETCVEGIDRTTSCIIES</sequence>
<protein>
    <submittedName>
        <fullName evidence="1">Uncharacterized protein</fullName>
    </submittedName>
</protein>
<proteinExistence type="predicted"/>
<name>A0A8K0P558_LADFU</name>
<dbReference type="PANTHER" id="PTHR47331:SF5">
    <property type="entry name" value="RIBONUCLEASE H"/>
    <property type="match status" value="1"/>
</dbReference>
<organism evidence="1 2">
    <name type="scientific">Ladona fulva</name>
    <name type="common">Scarce chaser dragonfly</name>
    <name type="synonym">Libellula fulva</name>
    <dbReference type="NCBI Taxonomy" id="123851"/>
    <lineage>
        <taxon>Eukaryota</taxon>
        <taxon>Metazoa</taxon>
        <taxon>Ecdysozoa</taxon>
        <taxon>Arthropoda</taxon>
        <taxon>Hexapoda</taxon>
        <taxon>Insecta</taxon>
        <taxon>Pterygota</taxon>
        <taxon>Palaeoptera</taxon>
        <taxon>Odonata</taxon>
        <taxon>Epiprocta</taxon>
        <taxon>Anisoptera</taxon>
        <taxon>Libelluloidea</taxon>
        <taxon>Libellulidae</taxon>
        <taxon>Ladona</taxon>
    </lineage>
</organism>
<reference evidence="1" key="1">
    <citation type="submission" date="2013-04" db="EMBL/GenBank/DDBJ databases">
        <authorList>
            <person name="Qu J."/>
            <person name="Murali S.C."/>
            <person name="Bandaranaike D."/>
            <person name="Bellair M."/>
            <person name="Blankenburg K."/>
            <person name="Chao H."/>
            <person name="Dinh H."/>
            <person name="Doddapaneni H."/>
            <person name="Downs B."/>
            <person name="Dugan-Rocha S."/>
            <person name="Elkadiri S."/>
            <person name="Gnanaolivu R.D."/>
            <person name="Hernandez B."/>
            <person name="Javaid M."/>
            <person name="Jayaseelan J.C."/>
            <person name="Lee S."/>
            <person name="Li M."/>
            <person name="Ming W."/>
            <person name="Munidasa M."/>
            <person name="Muniz J."/>
            <person name="Nguyen L."/>
            <person name="Ongeri F."/>
            <person name="Osuji N."/>
            <person name="Pu L.-L."/>
            <person name="Puazo M."/>
            <person name="Qu C."/>
            <person name="Quiroz J."/>
            <person name="Raj R."/>
            <person name="Weissenberger G."/>
            <person name="Xin Y."/>
            <person name="Zou X."/>
            <person name="Han Y."/>
            <person name="Richards S."/>
            <person name="Worley K."/>
            <person name="Muzny D."/>
            <person name="Gibbs R."/>
        </authorList>
    </citation>
    <scope>NUCLEOTIDE SEQUENCE</scope>
    <source>
        <strain evidence="1">Sampled in the wild</strain>
    </source>
</reference>
<evidence type="ECO:0000313" key="2">
    <source>
        <dbReference type="Proteomes" id="UP000792457"/>
    </source>
</evidence>
<keyword evidence="2" id="KW-1185">Reference proteome</keyword>
<dbReference type="OrthoDB" id="8065733at2759"/>
<gene>
    <name evidence="1" type="ORF">J437_LFUL009930</name>
</gene>
<dbReference type="PANTHER" id="PTHR47331">
    <property type="entry name" value="PHD-TYPE DOMAIN-CONTAINING PROTEIN"/>
    <property type="match status" value="1"/>
</dbReference>
<reference evidence="1" key="2">
    <citation type="submission" date="2017-10" db="EMBL/GenBank/DDBJ databases">
        <title>Ladona fulva Genome sequencing and assembly.</title>
        <authorList>
            <person name="Murali S."/>
            <person name="Richards S."/>
            <person name="Bandaranaike D."/>
            <person name="Bellair M."/>
            <person name="Blankenburg K."/>
            <person name="Chao H."/>
            <person name="Dinh H."/>
            <person name="Doddapaneni H."/>
            <person name="Dugan-Rocha S."/>
            <person name="Elkadiri S."/>
            <person name="Gnanaolivu R."/>
            <person name="Hernandez B."/>
            <person name="Skinner E."/>
            <person name="Javaid M."/>
            <person name="Lee S."/>
            <person name="Li M."/>
            <person name="Ming W."/>
            <person name="Munidasa M."/>
            <person name="Muniz J."/>
            <person name="Nguyen L."/>
            <person name="Hughes D."/>
            <person name="Osuji N."/>
            <person name="Pu L.-L."/>
            <person name="Puazo M."/>
            <person name="Qu C."/>
            <person name="Quiroz J."/>
            <person name="Raj R."/>
            <person name="Weissenberger G."/>
            <person name="Xin Y."/>
            <person name="Zou X."/>
            <person name="Han Y."/>
            <person name="Worley K."/>
            <person name="Muzny D."/>
            <person name="Gibbs R."/>
        </authorList>
    </citation>
    <scope>NUCLEOTIDE SEQUENCE</scope>
    <source>
        <strain evidence="1">Sampled in the wild</strain>
    </source>
</reference>
<accession>A0A8K0P558</accession>
<dbReference type="Proteomes" id="UP000792457">
    <property type="component" value="Unassembled WGS sequence"/>
</dbReference>